<gene>
    <name evidence="1" type="ORF">EJ04DRAFT_60616</name>
</gene>
<sequence>MRFHVHRPSNATDRLFSMSPPNVGYAGWLAGCPICCSLLLKALGAPAARSRPGACLACPISRRYGSPCSCRPLCFIPEVSPIQDVHVDSSLLLFSLLLPATVAAPRSYFSSIPSPSLSPAIDIPSPLNCRVRAPAFARLSARISACTSIWRSGNVSSFVVKRYPRFLWC</sequence>
<proteinExistence type="predicted"/>
<keyword evidence="2" id="KW-1185">Reference proteome</keyword>
<reference evidence="1" key="1">
    <citation type="journal article" date="2020" name="Stud. Mycol.">
        <title>101 Dothideomycetes genomes: a test case for predicting lifestyles and emergence of pathogens.</title>
        <authorList>
            <person name="Haridas S."/>
            <person name="Albert R."/>
            <person name="Binder M."/>
            <person name="Bloem J."/>
            <person name="Labutti K."/>
            <person name="Salamov A."/>
            <person name="Andreopoulos B."/>
            <person name="Baker S."/>
            <person name="Barry K."/>
            <person name="Bills G."/>
            <person name="Bluhm B."/>
            <person name="Cannon C."/>
            <person name="Castanera R."/>
            <person name="Culley D."/>
            <person name="Daum C."/>
            <person name="Ezra D."/>
            <person name="Gonzalez J."/>
            <person name="Henrissat B."/>
            <person name="Kuo A."/>
            <person name="Liang C."/>
            <person name="Lipzen A."/>
            <person name="Lutzoni F."/>
            <person name="Magnuson J."/>
            <person name="Mondo S."/>
            <person name="Nolan M."/>
            <person name="Ohm R."/>
            <person name="Pangilinan J."/>
            <person name="Park H.-J."/>
            <person name="Ramirez L."/>
            <person name="Alfaro M."/>
            <person name="Sun H."/>
            <person name="Tritt A."/>
            <person name="Yoshinaga Y."/>
            <person name="Zwiers L.-H."/>
            <person name="Turgeon B."/>
            <person name="Goodwin S."/>
            <person name="Spatafora J."/>
            <person name="Crous P."/>
            <person name="Grigoriev I."/>
        </authorList>
    </citation>
    <scope>NUCLEOTIDE SEQUENCE</scope>
    <source>
        <strain evidence="1">CBS 125425</strain>
    </source>
</reference>
<dbReference type="PROSITE" id="PS51257">
    <property type="entry name" value="PROKAR_LIPOPROTEIN"/>
    <property type="match status" value="1"/>
</dbReference>
<accession>A0A9P4R539</accession>
<organism evidence="1 2">
    <name type="scientific">Polyplosphaeria fusca</name>
    <dbReference type="NCBI Taxonomy" id="682080"/>
    <lineage>
        <taxon>Eukaryota</taxon>
        <taxon>Fungi</taxon>
        <taxon>Dikarya</taxon>
        <taxon>Ascomycota</taxon>
        <taxon>Pezizomycotina</taxon>
        <taxon>Dothideomycetes</taxon>
        <taxon>Pleosporomycetidae</taxon>
        <taxon>Pleosporales</taxon>
        <taxon>Tetraplosphaeriaceae</taxon>
        <taxon>Polyplosphaeria</taxon>
    </lineage>
</organism>
<protein>
    <submittedName>
        <fullName evidence="1">Uncharacterized protein</fullName>
    </submittedName>
</protein>
<evidence type="ECO:0000313" key="1">
    <source>
        <dbReference type="EMBL" id="KAF2738275.1"/>
    </source>
</evidence>
<dbReference type="AlphaFoldDB" id="A0A9P4R539"/>
<evidence type="ECO:0000313" key="2">
    <source>
        <dbReference type="Proteomes" id="UP000799444"/>
    </source>
</evidence>
<comment type="caution">
    <text evidence="1">The sequence shown here is derived from an EMBL/GenBank/DDBJ whole genome shotgun (WGS) entry which is preliminary data.</text>
</comment>
<name>A0A9P4R539_9PLEO</name>
<dbReference type="Proteomes" id="UP000799444">
    <property type="component" value="Unassembled WGS sequence"/>
</dbReference>
<dbReference type="EMBL" id="ML996110">
    <property type="protein sequence ID" value="KAF2738275.1"/>
    <property type="molecule type" value="Genomic_DNA"/>
</dbReference>